<dbReference type="EMBL" id="JABSNO010000004">
    <property type="protein sequence ID" value="NRS91744.1"/>
    <property type="molecule type" value="Genomic_DNA"/>
</dbReference>
<proteinExistence type="predicted"/>
<dbReference type="Gene3D" id="2.60.120.10">
    <property type="entry name" value="Jelly Rolls"/>
    <property type="match status" value="1"/>
</dbReference>
<accession>A0A8J8KAR5</accession>
<sequence length="194" mass="22937">MNNDIEDIFSFLKINHGFKTEDEVLFKKYFQQEVFEKNDFVLRAGEVCHKLYFVKKGLLRTFHTNQNGIEFTRLFASENEFCTILLSFSAAIKSVANIQALEKTELYSITFAHFKEFLDQSEKAKNIYTIILENFQNFQIKRLEFLTSYSSLEKVELFLNENKDLEQRISDRVISTYLQITPETYSRCKKLLIS</sequence>
<evidence type="ECO:0000313" key="2">
    <source>
        <dbReference type="EMBL" id="NRS91744.1"/>
    </source>
</evidence>
<dbReference type="SUPFAM" id="SSF51206">
    <property type="entry name" value="cAMP-binding domain-like"/>
    <property type="match status" value="1"/>
</dbReference>
<dbReference type="Proteomes" id="UP000610746">
    <property type="component" value="Unassembled WGS sequence"/>
</dbReference>
<feature type="domain" description="Cyclic nucleotide-binding" evidence="1">
    <location>
        <begin position="8"/>
        <end position="118"/>
    </location>
</feature>
<dbReference type="PROSITE" id="PS50042">
    <property type="entry name" value="CNMP_BINDING_3"/>
    <property type="match status" value="1"/>
</dbReference>
<protein>
    <submittedName>
        <fullName evidence="2">CRP-like cAMP-binding protein</fullName>
    </submittedName>
</protein>
<keyword evidence="3" id="KW-1185">Reference proteome</keyword>
<dbReference type="InterPro" id="IPR014710">
    <property type="entry name" value="RmlC-like_jellyroll"/>
</dbReference>
<evidence type="ECO:0000259" key="1">
    <source>
        <dbReference type="PROSITE" id="PS50042"/>
    </source>
</evidence>
<dbReference type="AlphaFoldDB" id="A0A8J8KAR5"/>
<dbReference type="CDD" id="cd00038">
    <property type="entry name" value="CAP_ED"/>
    <property type="match status" value="1"/>
</dbReference>
<organism evidence="2 3">
    <name type="scientific">Frigoriflavimonas asaccharolytica</name>
    <dbReference type="NCBI Taxonomy" id="2735899"/>
    <lineage>
        <taxon>Bacteria</taxon>
        <taxon>Pseudomonadati</taxon>
        <taxon>Bacteroidota</taxon>
        <taxon>Flavobacteriia</taxon>
        <taxon>Flavobacteriales</taxon>
        <taxon>Weeksellaceae</taxon>
        <taxon>Frigoriflavimonas</taxon>
    </lineage>
</organism>
<evidence type="ECO:0000313" key="3">
    <source>
        <dbReference type="Proteomes" id="UP000610746"/>
    </source>
</evidence>
<comment type="caution">
    <text evidence="2">The sequence shown here is derived from an EMBL/GenBank/DDBJ whole genome shotgun (WGS) entry which is preliminary data.</text>
</comment>
<gene>
    <name evidence="2" type="ORF">HNQ03_000811</name>
</gene>
<name>A0A8J8KAR5_9FLAO</name>
<dbReference type="InterPro" id="IPR000595">
    <property type="entry name" value="cNMP-bd_dom"/>
</dbReference>
<reference evidence="2" key="1">
    <citation type="submission" date="2020-05" db="EMBL/GenBank/DDBJ databases">
        <title>Genomic Encyclopedia of Type Strains, Phase IV (KMG-V): Genome sequencing to study the core and pangenomes of soil and plant-associated prokaryotes.</title>
        <authorList>
            <person name="Whitman W."/>
        </authorList>
    </citation>
    <scope>NUCLEOTIDE SEQUENCE</scope>
    <source>
        <strain evidence="2">16F</strain>
    </source>
</reference>
<dbReference type="Pfam" id="PF00027">
    <property type="entry name" value="cNMP_binding"/>
    <property type="match status" value="1"/>
</dbReference>
<dbReference type="RefSeq" id="WP_173778365.1">
    <property type="nucleotide sequence ID" value="NZ_JABSNO010000004.1"/>
</dbReference>
<dbReference type="InterPro" id="IPR018490">
    <property type="entry name" value="cNMP-bd_dom_sf"/>
</dbReference>